<reference evidence="1" key="1">
    <citation type="journal article" date="2021" name="bioRxiv">
        <title>Whole Genome Assembly and Annotation of Northern Wild Rice, Zizania palustris L., Supports a Whole Genome Duplication in the Zizania Genus.</title>
        <authorList>
            <person name="Haas M."/>
            <person name="Kono T."/>
            <person name="Macchietto M."/>
            <person name="Millas R."/>
            <person name="McGilp L."/>
            <person name="Shao M."/>
            <person name="Duquette J."/>
            <person name="Hirsch C.N."/>
            <person name="Kimball J."/>
        </authorList>
    </citation>
    <scope>NUCLEOTIDE SEQUENCE</scope>
    <source>
        <tissue evidence="1">Fresh leaf tissue</tissue>
    </source>
</reference>
<organism evidence="1 2">
    <name type="scientific">Zizania palustris</name>
    <name type="common">Northern wild rice</name>
    <dbReference type="NCBI Taxonomy" id="103762"/>
    <lineage>
        <taxon>Eukaryota</taxon>
        <taxon>Viridiplantae</taxon>
        <taxon>Streptophyta</taxon>
        <taxon>Embryophyta</taxon>
        <taxon>Tracheophyta</taxon>
        <taxon>Spermatophyta</taxon>
        <taxon>Magnoliopsida</taxon>
        <taxon>Liliopsida</taxon>
        <taxon>Poales</taxon>
        <taxon>Poaceae</taxon>
        <taxon>BOP clade</taxon>
        <taxon>Oryzoideae</taxon>
        <taxon>Oryzeae</taxon>
        <taxon>Zizaniinae</taxon>
        <taxon>Zizania</taxon>
    </lineage>
</organism>
<dbReference type="AlphaFoldDB" id="A0A8J5RM94"/>
<dbReference type="Proteomes" id="UP000729402">
    <property type="component" value="Unassembled WGS sequence"/>
</dbReference>
<evidence type="ECO:0000313" key="1">
    <source>
        <dbReference type="EMBL" id="KAG8061625.1"/>
    </source>
</evidence>
<protein>
    <submittedName>
        <fullName evidence="1">Uncharacterized protein</fullName>
    </submittedName>
</protein>
<comment type="caution">
    <text evidence="1">The sequence shown here is derived from an EMBL/GenBank/DDBJ whole genome shotgun (WGS) entry which is preliminary data.</text>
</comment>
<keyword evidence="2" id="KW-1185">Reference proteome</keyword>
<name>A0A8J5RM94_ZIZPA</name>
<accession>A0A8J5RM94</accession>
<gene>
    <name evidence="1" type="ORF">GUJ93_ZPchr0003g16922</name>
</gene>
<sequence length="144" mass="16305">MPILPFCTVYLPPPLSSSRLLLEDLLDVVASGADQREHHQLPHFTSAYPIQHLVRVAHRPLRPRVNFSQPVPHVHRLPPPWALQKSVLPWALLLQLSTLHRLPPPCFTQQSVRPWALLVQSATEQRFPPPCATQYSVPPCTLFG</sequence>
<reference evidence="1" key="2">
    <citation type="submission" date="2021-02" db="EMBL/GenBank/DDBJ databases">
        <authorList>
            <person name="Kimball J.A."/>
            <person name="Haas M.W."/>
            <person name="Macchietto M."/>
            <person name="Kono T."/>
            <person name="Duquette J."/>
            <person name="Shao M."/>
        </authorList>
    </citation>
    <scope>NUCLEOTIDE SEQUENCE</scope>
    <source>
        <tissue evidence="1">Fresh leaf tissue</tissue>
    </source>
</reference>
<dbReference type="EMBL" id="JAAALK010000286">
    <property type="protein sequence ID" value="KAG8061625.1"/>
    <property type="molecule type" value="Genomic_DNA"/>
</dbReference>
<evidence type="ECO:0000313" key="2">
    <source>
        <dbReference type="Proteomes" id="UP000729402"/>
    </source>
</evidence>
<proteinExistence type="predicted"/>